<proteinExistence type="predicted"/>
<feature type="compositionally biased region" description="Acidic residues" evidence="1">
    <location>
        <begin position="184"/>
        <end position="203"/>
    </location>
</feature>
<dbReference type="InterPro" id="IPR050951">
    <property type="entry name" value="Retrovirus_Pol_polyprotein"/>
</dbReference>
<gene>
    <name evidence="3" type="ORF">PF011_g17505</name>
</gene>
<dbReference type="Pfam" id="PF17921">
    <property type="entry name" value="Integrase_H2C2"/>
    <property type="match status" value="1"/>
</dbReference>
<evidence type="ECO:0000313" key="3">
    <source>
        <dbReference type="EMBL" id="KAE8992559.1"/>
    </source>
</evidence>
<feature type="region of interest" description="Disordered" evidence="1">
    <location>
        <begin position="140"/>
        <end position="209"/>
    </location>
</feature>
<dbReference type="FunFam" id="1.10.340.70:FF:000001">
    <property type="entry name" value="Retrovirus-related Pol polyprotein from transposon gypsy-like Protein"/>
    <property type="match status" value="1"/>
</dbReference>
<accession>A0A6A3JBP2</accession>
<evidence type="ECO:0000256" key="1">
    <source>
        <dbReference type="SAM" id="MobiDB-lite"/>
    </source>
</evidence>
<evidence type="ECO:0000259" key="2">
    <source>
        <dbReference type="Pfam" id="PF17921"/>
    </source>
</evidence>
<dbReference type="InterPro" id="IPR041588">
    <property type="entry name" value="Integrase_H2C2"/>
</dbReference>
<dbReference type="PANTHER" id="PTHR37984">
    <property type="entry name" value="PROTEIN CBG26694"/>
    <property type="match status" value="1"/>
</dbReference>
<dbReference type="EMBL" id="QXFW01001327">
    <property type="protein sequence ID" value="KAE8992559.1"/>
    <property type="molecule type" value="Genomic_DNA"/>
</dbReference>
<dbReference type="Proteomes" id="UP000460718">
    <property type="component" value="Unassembled WGS sequence"/>
</dbReference>
<name>A0A6A3JBP2_9STRA</name>
<organism evidence="3 4">
    <name type="scientific">Phytophthora fragariae</name>
    <dbReference type="NCBI Taxonomy" id="53985"/>
    <lineage>
        <taxon>Eukaryota</taxon>
        <taxon>Sar</taxon>
        <taxon>Stramenopiles</taxon>
        <taxon>Oomycota</taxon>
        <taxon>Peronosporomycetes</taxon>
        <taxon>Peronosporales</taxon>
        <taxon>Peronosporaceae</taxon>
        <taxon>Phytophthora</taxon>
    </lineage>
</organism>
<evidence type="ECO:0000313" key="4">
    <source>
        <dbReference type="Proteomes" id="UP000460718"/>
    </source>
</evidence>
<comment type="caution">
    <text evidence="3">The sequence shown here is derived from an EMBL/GenBank/DDBJ whole genome shotgun (WGS) entry which is preliminary data.</text>
</comment>
<dbReference type="PANTHER" id="PTHR37984:SF5">
    <property type="entry name" value="PROTEIN NYNRIN-LIKE"/>
    <property type="match status" value="1"/>
</dbReference>
<dbReference type="AlphaFoldDB" id="A0A6A3JBP2"/>
<sequence>MELSQFRFKVYHKPGTAMGHVDGLSRLHTQTVCAVTLSELMEDVSSTERQGFVPVRGSPSSDCDDAHIPLPVMNGEPSKVVAGELEDALRVAKQPPAEVGERPAVITAKKSPTPTSNGSLRLPLRVAKQALAEVGERPAVIAAKKPPTPTSNVLNPENPDEGATISVGEPPAPPASASTGTEVLDSEYEADAEEKNSEEEEDTERVVTSPVDLFGLDRERFVAEQKHTPCIQAMIAFLEHGALALNAQLREKVLKMAHNYVVRDGMLLRKVHLKARAGPARSITVPVIPLPFVESVRHYCHSDVFAAHVGQTKTLDKVRKHAYWRGWQKDVIEYVRACSVCGNGKGYRPWKNGLMQRCPCRSCLGRSLCWWSMLSDRWSLLREVTSSYFFLRAILRDGSKRSLSPLSTLPPS</sequence>
<feature type="domain" description="Integrase zinc-binding" evidence="2">
    <location>
        <begin position="292"/>
        <end position="342"/>
    </location>
</feature>
<reference evidence="3 4" key="1">
    <citation type="submission" date="2018-09" db="EMBL/GenBank/DDBJ databases">
        <title>Genomic investigation of the strawberry pathogen Phytophthora fragariae indicates pathogenicity is determined by transcriptional variation in three key races.</title>
        <authorList>
            <person name="Adams T.M."/>
            <person name="Armitage A.D."/>
            <person name="Sobczyk M.K."/>
            <person name="Bates H.J."/>
            <person name="Dunwell J.M."/>
            <person name="Nellist C.F."/>
            <person name="Harrison R.J."/>
        </authorList>
    </citation>
    <scope>NUCLEOTIDE SEQUENCE [LARGE SCALE GENOMIC DNA]</scope>
    <source>
        <strain evidence="3 4">SCRP245</strain>
    </source>
</reference>
<protein>
    <recommendedName>
        <fullName evidence="2">Integrase zinc-binding domain-containing protein</fullName>
    </recommendedName>
</protein>
<dbReference type="Gene3D" id="1.10.340.70">
    <property type="match status" value="1"/>
</dbReference>